<dbReference type="EC" id="3.4.23.36" evidence="9"/>
<dbReference type="GO" id="GO:0006508">
    <property type="term" value="P:proteolysis"/>
    <property type="evidence" value="ECO:0007669"/>
    <property type="project" value="UniProtKB-KW"/>
</dbReference>
<keyword evidence="6 9" id="KW-0378">Hydrolase</keyword>
<accession>A0A2S9K2V6</accession>
<evidence type="ECO:0000256" key="10">
    <source>
        <dbReference type="RuleBase" id="RU000594"/>
    </source>
</evidence>
<comment type="catalytic activity">
    <reaction evidence="9 10">
        <text>Release of signal peptides from bacterial membrane prolipoproteins. Hydrolyzes -Xaa-Yaa-Zaa-|-(S,diacylglyceryl)Cys-, in which Xaa is hydrophobic (preferably Leu), and Yaa (Ala or Ser) and Zaa (Gly or Ala) have small, neutral side chains.</text>
        <dbReference type="EC" id="3.4.23.36"/>
    </reaction>
</comment>
<comment type="function">
    <text evidence="9 10">This protein specifically catalyzes the removal of signal peptides from prolipoproteins.</text>
</comment>
<evidence type="ECO:0000256" key="7">
    <source>
        <dbReference type="ARBA" id="ARBA00022989"/>
    </source>
</evidence>
<dbReference type="PRINTS" id="PR00781">
    <property type="entry name" value="LIPOSIGPTASE"/>
</dbReference>
<gene>
    <name evidence="9 12" type="primary">lspA</name>
    <name evidence="12" type="ORF">C6P64_13055</name>
</gene>
<evidence type="ECO:0000256" key="11">
    <source>
        <dbReference type="RuleBase" id="RU004181"/>
    </source>
</evidence>
<dbReference type="OrthoDB" id="9810259at2"/>
<comment type="subcellular location">
    <subcellularLocation>
        <location evidence="9">Cell membrane</location>
        <topology evidence="9">Multi-pass membrane protein</topology>
    </subcellularLocation>
</comment>
<evidence type="ECO:0000256" key="8">
    <source>
        <dbReference type="ARBA" id="ARBA00023136"/>
    </source>
</evidence>
<dbReference type="HAMAP" id="MF_00161">
    <property type="entry name" value="LspA"/>
    <property type="match status" value="1"/>
</dbReference>
<sequence>MDFMHFSRWRAYPRLLWLCAVGVMIALDQLTKVYFAATIPFGSSIEVTSWFNLVHALNEGAAFSLFADAGGWQRWFFITVGILVVAPITLISLFKHAEPLERLVGALIVAGGTGNLIDRMFTGAVTDFLDLHWRGLHWPAFNLADVFIVLAVIGWGLMSLPHSPPKTRSEP</sequence>
<comment type="pathway">
    <text evidence="9">Protein modification; lipoprotein biosynthesis (signal peptide cleavage).</text>
</comment>
<keyword evidence="5 9" id="KW-0064">Aspartyl protease</keyword>
<evidence type="ECO:0000256" key="9">
    <source>
        <dbReference type="HAMAP-Rule" id="MF_00161"/>
    </source>
</evidence>
<comment type="similarity">
    <text evidence="1 9 11">Belongs to the peptidase A8 family.</text>
</comment>
<evidence type="ECO:0000256" key="1">
    <source>
        <dbReference type="ARBA" id="ARBA00006139"/>
    </source>
</evidence>
<name>A0A2S9K2V6_9BURK</name>
<protein>
    <recommendedName>
        <fullName evidence="9">Lipoprotein signal peptidase</fullName>
        <ecNumber evidence="9">3.4.23.36</ecNumber>
    </recommendedName>
    <alternativeName>
        <fullName evidence="9">Prolipoprotein signal peptidase</fullName>
    </alternativeName>
    <alternativeName>
        <fullName evidence="9">Signal peptidase II</fullName>
        <shortName evidence="9">SPase II</shortName>
    </alternativeName>
</protein>
<feature type="transmembrane region" description="Helical" evidence="9">
    <location>
        <begin position="100"/>
        <end position="117"/>
    </location>
</feature>
<keyword evidence="3 9" id="KW-0645">Protease</keyword>
<keyword evidence="2 9" id="KW-1003">Cell membrane</keyword>
<dbReference type="UniPathway" id="UPA00665"/>
<feature type="active site" evidence="9">
    <location>
        <position position="145"/>
    </location>
</feature>
<evidence type="ECO:0000313" key="12">
    <source>
        <dbReference type="EMBL" id="PRD64705.1"/>
    </source>
</evidence>
<dbReference type="GO" id="GO:0005886">
    <property type="term" value="C:plasma membrane"/>
    <property type="evidence" value="ECO:0007669"/>
    <property type="project" value="UniProtKB-SubCell"/>
</dbReference>
<evidence type="ECO:0000256" key="3">
    <source>
        <dbReference type="ARBA" id="ARBA00022670"/>
    </source>
</evidence>
<dbReference type="PROSITE" id="PS00855">
    <property type="entry name" value="SPASE_II"/>
    <property type="match status" value="1"/>
</dbReference>
<dbReference type="GO" id="GO:0004190">
    <property type="term" value="F:aspartic-type endopeptidase activity"/>
    <property type="evidence" value="ECO:0007669"/>
    <property type="project" value="UniProtKB-UniRule"/>
</dbReference>
<evidence type="ECO:0000256" key="6">
    <source>
        <dbReference type="ARBA" id="ARBA00022801"/>
    </source>
</evidence>
<dbReference type="InterPro" id="IPR001872">
    <property type="entry name" value="Peptidase_A8"/>
</dbReference>
<reference evidence="12 13" key="1">
    <citation type="submission" date="2018-03" db="EMBL/GenBank/DDBJ databases">
        <title>Comparative genomics illustrates the genes involved in a hyperalkaliphilic mechanisms of Serpentinomonas isolated from highly-alkaline calcium-rich serpentinized springs.</title>
        <authorList>
            <person name="Suzuki S."/>
            <person name="Ishii S."/>
            <person name="Walworth N."/>
            <person name="Bird L."/>
            <person name="Kuenen J.G."/>
            <person name="Nealson K.H."/>
        </authorList>
    </citation>
    <scope>NUCLEOTIDE SEQUENCE [LARGE SCALE GENOMIC DNA]</scope>
    <source>
        <strain evidence="12 13">P1</strain>
    </source>
</reference>
<keyword evidence="7 9" id="KW-1133">Transmembrane helix</keyword>
<feature type="transmembrane region" description="Helical" evidence="9">
    <location>
        <begin position="75"/>
        <end position="93"/>
    </location>
</feature>
<dbReference type="PANTHER" id="PTHR33695">
    <property type="entry name" value="LIPOPROTEIN SIGNAL PEPTIDASE"/>
    <property type="match status" value="1"/>
</dbReference>
<dbReference type="PANTHER" id="PTHR33695:SF1">
    <property type="entry name" value="LIPOPROTEIN SIGNAL PEPTIDASE"/>
    <property type="match status" value="1"/>
</dbReference>
<feature type="transmembrane region" description="Helical" evidence="9">
    <location>
        <begin position="137"/>
        <end position="158"/>
    </location>
</feature>
<proteinExistence type="inferred from homology"/>
<keyword evidence="8 9" id="KW-0472">Membrane</keyword>
<dbReference type="Proteomes" id="UP000238589">
    <property type="component" value="Unassembled WGS sequence"/>
</dbReference>
<comment type="caution">
    <text evidence="9">Lacks conserved residue(s) required for the propagation of feature annotation.</text>
</comment>
<keyword evidence="4 9" id="KW-0812">Transmembrane</keyword>
<dbReference type="NCBIfam" id="TIGR00077">
    <property type="entry name" value="lspA"/>
    <property type="match status" value="1"/>
</dbReference>
<evidence type="ECO:0000256" key="2">
    <source>
        <dbReference type="ARBA" id="ARBA00022475"/>
    </source>
</evidence>
<comment type="caution">
    <text evidence="12">The sequence shown here is derived from an EMBL/GenBank/DDBJ whole genome shotgun (WGS) entry which is preliminary data.</text>
</comment>
<dbReference type="Pfam" id="PF01252">
    <property type="entry name" value="Peptidase_A8"/>
    <property type="match status" value="1"/>
</dbReference>
<evidence type="ECO:0000256" key="5">
    <source>
        <dbReference type="ARBA" id="ARBA00022750"/>
    </source>
</evidence>
<dbReference type="AlphaFoldDB" id="A0A2S9K2V6"/>
<evidence type="ECO:0000256" key="4">
    <source>
        <dbReference type="ARBA" id="ARBA00022692"/>
    </source>
</evidence>
<feature type="active site" evidence="9">
    <location>
        <position position="127"/>
    </location>
</feature>
<organism evidence="12 13">
    <name type="scientific">Malikia granosa</name>
    <dbReference type="NCBI Taxonomy" id="263067"/>
    <lineage>
        <taxon>Bacteria</taxon>
        <taxon>Pseudomonadati</taxon>
        <taxon>Pseudomonadota</taxon>
        <taxon>Betaproteobacteria</taxon>
        <taxon>Burkholderiales</taxon>
        <taxon>Comamonadaceae</taxon>
        <taxon>Malikia</taxon>
    </lineage>
</organism>
<keyword evidence="13" id="KW-1185">Reference proteome</keyword>
<dbReference type="EMBL" id="PVLQ01000051">
    <property type="protein sequence ID" value="PRD64705.1"/>
    <property type="molecule type" value="Genomic_DNA"/>
</dbReference>
<evidence type="ECO:0000313" key="13">
    <source>
        <dbReference type="Proteomes" id="UP000238589"/>
    </source>
</evidence>